<evidence type="ECO:0000256" key="7">
    <source>
        <dbReference type="ARBA" id="ARBA00022729"/>
    </source>
</evidence>
<comment type="cofactor">
    <cofactor evidence="1">
        <name>Zn(2+)</name>
        <dbReference type="ChEBI" id="CHEBI:29105"/>
    </cofactor>
</comment>
<accession>A0ABM5B613</accession>
<evidence type="ECO:0000256" key="9">
    <source>
        <dbReference type="ARBA" id="ARBA00047764"/>
    </source>
</evidence>
<evidence type="ECO:0000256" key="11">
    <source>
        <dbReference type="SAM" id="SignalP"/>
    </source>
</evidence>
<feature type="domain" description="Adenosine deaminase" evidence="12">
    <location>
        <begin position="197"/>
        <end position="486"/>
    </location>
</feature>
<evidence type="ECO:0000256" key="10">
    <source>
        <dbReference type="SAM" id="MobiDB-lite"/>
    </source>
</evidence>
<dbReference type="Proteomes" id="UP001652641">
    <property type="component" value="Chromosome 8"/>
</dbReference>
<dbReference type="NCBIfam" id="TIGR01431">
    <property type="entry name" value="adm_rel"/>
    <property type="match status" value="1"/>
</dbReference>
<proteinExistence type="inferred from homology"/>
<dbReference type="PANTHER" id="PTHR11409">
    <property type="entry name" value="ADENOSINE DEAMINASE"/>
    <property type="match status" value="1"/>
</dbReference>
<gene>
    <name evidence="15" type="primary">ADA2</name>
</gene>
<organism evidence="14 15">
    <name type="scientific">Vulpes vulpes</name>
    <name type="common">Red fox</name>
    <dbReference type="NCBI Taxonomy" id="9627"/>
    <lineage>
        <taxon>Eukaryota</taxon>
        <taxon>Metazoa</taxon>
        <taxon>Chordata</taxon>
        <taxon>Craniata</taxon>
        <taxon>Vertebrata</taxon>
        <taxon>Euteleostomi</taxon>
        <taxon>Mammalia</taxon>
        <taxon>Eutheria</taxon>
        <taxon>Laurasiatheria</taxon>
        <taxon>Carnivora</taxon>
        <taxon>Caniformia</taxon>
        <taxon>Canidae</taxon>
        <taxon>Vulpes</taxon>
    </lineage>
</organism>
<evidence type="ECO:0000313" key="15">
    <source>
        <dbReference type="RefSeq" id="XP_072622469.1"/>
    </source>
</evidence>
<dbReference type="InterPro" id="IPR006331">
    <property type="entry name" value="ADGF"/>
</dbReference>
<feature type="compositionally biased region" description="Polar residues" evidence="10">
    <location>
        <begin position="498"/>
        <end position="512"/>
    </location>
</feature>
<evidence type="ECO:0000259" key="12">
    <source>
        <dbReference type="Pfam" id="PF00962"/>
    </source>
</evidence>
<reference evidence="15" key="1">
    <citation type="submission" date="2025-08" db="UniProtKB">
        <authorList>
            <consortium name="RefSeq"/>
        </authorList>
    </citation>
    <scope>IDENTIFICATION</scope>
    <source>
        <tissue evidence="15">Cell line</tissue>
    </source>
</reference>
<feature type="region of interest" description="Disordered" evidence="10">
    <location>
        <begin position="485"/>
        <end position="524"/>
    </location>
</feature>
<evidence type="ECO:0000256" key="5">
    <source>
        <dbReference type="ARBA" id="ARBA00022525"/>
    </source>
</evidence>
<dbReference type="CDD" id="cd01321">
    <property type="entry name" value="ADGF"/>
    <property type="match status" value="1"/>
</dbReference>
<comment type="catalytic activity">
    <reaction evidence="9">
        <text>adenosine + H2O + H(+) = inosine + NH4(+)</text>
        <dbReference type="Rhea" id="RHEA:24408"/>
        <dbReference type="ChEBI" id="CHEBI:15377"/>
        <dbReference type="ChEBI" id="CHEBI:15378"/>
        <dbReference type="ChEBI" id="CHEBI:16335"/>
        <dbReference type="ChEBI" id="CHEBI:17596"/>
        <dbReference type="ChEBI" id="CHEBI:28938"/>
        <dbReference type="EC" id="3.5.4.4"/>
    </reaction>
</comment>
<evidence type="ECO:0000256" key="8">
    <source>
        <dbReference type="ARBA" id="ARBA00022801"/>
    </source>
</evidence>
<dbReference type="PANTHER" id="PTHR11409:SF39">
    <property type="entry name" value="ADENOSINE DEAMINASE 2"/>
    <property type="match status" value="1"/>
</dbReference>
<dbReference type="RefSeq" id="XP_072622469.1">
    <property type="nucleotide sequence ID" value="XM_072766368.1"/>
</dbReference>
<comment type="similarity">
    <text evidence="3">Belongs to the metallo-dependent hydrolases superfamily. Adenosine and AMP deaminases family. ADGF subfamily.</text>
</comment>
<dbReference type="InterPro" id="IPR006330">
    <property type="entry name" value="Ado/ade_deaminase"/>
</dbReference>
<dbReference type="SUPFAM" id="SSF51556">
    <property type="entry name" value="Metallo-dependent hydrolases"/>
    <property type="match status" value="1"/>
</dbReference>
<evidence type="ECO:0000256" key="6">
    <source>
        <dbReference type="ARBA" id="ARBA00022723"/>
    </source>
</evidence>
<dbReference type="Pfam" id="PF08451">
    <property type="entry name" value="A_deaminase_N"/>
    <property type="match status" value="1"/>
</dbReference>
<evidence type="ECO:0000256" key="3">
    <source>
        <dbReference type="ARBA" id="ARBA00006083"/>
    </source>
</evidence>
<evidence type="ECO:0000256" key="4">
    <source>
        <dbReference type="ARBA" id="ARBA00012784"/>
    </source>
</evidence>
<keyword evidence="5" id="KW-0964">Secreted</keyword>
<sequence length="582" mass="65786">MSVGGPSGQPALLSLLLMVATSVFCSTMSIDEARTQLLMRERMMQLGGQLVLTQQEELANERLMALKKAEVAQAMKTHLFPPSMHFFQAKNLIEKSEVFNILKKMPKGAALHIHDFSILSMNWLVKNVTYRPHCHFCITPRGALKFKFAYPAPPTPMPAECSEWVLLEKYRKELQNVTEFDNRLLKNFTLMTENPEVAYANQAIVWSKFQSIFFTISGLVYYAPVFRDYVFQALEEFYQDNVLYLELRAMLFPVYELNGTVHSREWSVRTYREVAYKFAKKHPGFIGIKLIYTDHRFKNVSFIMKSVQTAMALRTMFPRMVAGFDLVGHEDTGYSLFDYKEALMIPTLHGVKLPYFFHAGETDWLGTSIDRNLLDALILNSTRIGHGFALTKHPAVWADSRKKNIPIEVCPISNQVLKLVSDLRNHPAAVLMATGYPMVISSDDPAIFGAKGLSYDFYEAFMGIGGMEADLRTLKQLAMNSIKESKREVETQAEGEAGSTQEAPRGTQSRISRITPRAAGGAKPLRHQGCPMGITLNCRVGNSSPMLGLEFTSKKQTNMSLHSYLQFCSIAWIYSSLRPCHV</sequence>
<keyword evidence="7 11" id="KW-0732">Signal</keyword>
<evidence type="ECO:0000259" key="13">
    <source>
        <dbReference type="Pfam" id="PF08451"/>
    </source>
</evidence>
<comment type="subcellular location">
    <subcellularLocation>
        <location evidence="2">Secreted</location>
    </subcellularLocation>
</comment>
<dbReference type="InterPro" id="IPR013659">
    <property type="entry name" value="A_deaminase_N"/>
</dbReference>
<name>A0ABM5B613_VULVU</name>
<evidence type="ECO:0000256" key="2">
    <source>
        <dbReference type="ARBA" id="ARBA00004613"/>
    </source>
</evidence>
<dbReference type="Pfam" id="PF00962">
    <property type="entry name" value="A_deaminase"/>
    <property type="match status" value="1"/>
</dbReference>
<keyword evidence="8" id="KW-0378">Hydrolase</keyword>
<dbReference type="GeneID" id="112917432"/>
<evidence type="ECO:0000256" key="1">
    <source>
        <dbReference type="ARBA" id="ARBA00001947"/>
    </source>
</evidence>
<dbReference type="InterPro" id="IPR001365">
    <property type="entry name" value="A_deaminase_dom"/>
</dbReference>
<keyword evidence="14" id="KW-1185">Reference proteome</keyword>
<feature type="domain" description="Adenosine/AMP deaminase N-terminal" evidence="13">
    <location>
        <begin position="30"/>
        <end position="102"/>
    </location>
</feature>
<protein>
    <recommendedName>
        <fullName evidence="4">adenosine deaminase</fullName>
        <ecNumber evidence="4">3.5.4.4</ecNumber>
    </recommendedName>
</protein>
<dbReference type="InterPro" id="IPR032466">
    <property type="entry name" value="Metal_Hydrolase"/>
</dbReference>
<dbReference type="EC" id="3.5.4.4" evidence="4"/>
<feature type="chain" id="PRO_5045236925" description="adenosine deaminase" evidence="11">
    <location>
        <begin position="26"/>
        <end position="582"/>
    </location>
</feature>
<dbReference type="Gene3D" id="3.20.20.140">
    <property type="entry name" value="Metal-dependent hydrolases"/>
    <property type="match status" value="1"/>
</dbReference>
<keyword evidence="6" id="KW-0479">Metal-binding</keyword>
<feature type="signal peptide" evidence="11">
    <location>
        <begin position="1"/>
        <end position="25"/>
    </location>
</feature>
<evidence type="ECO:0000313" key="14">
    <source>
        <dbReference type="Proteomes" id="UP001652641"/>
    </source>
</evidence>